<protein>
    <submittedName>
        <fullName evidence="2">STAS domain-containing protein</fullName>
    </submittedName>
</protein>
<evidence type="ECO:0000313" key="2">
    <source>
        <dbReference type="EMBL" id="MDT0583612.1"/>
    </source>
</evidence>
<dbReference type="SUPFAM" id="SSF52091">
    <property type="entry name" value="SpoIIaa-like"/>
    <property type="match status" value="1"/>
</dbReference>
<dbReference type="Pfam" id="PF01740">
    <property type="entry name" value="STAS"/>
    <property type="match status" value="1"/>
</dbReference>
<dbReference type="GO" id="GO:0043856">
    <property type="term" value="F:anti-sigma factor antagonist activity"/>
    <property type="evidence" value="ECO:0007669"/>
    <property type="project" value="TreeGrafter"/>
</dbReference>
<dbReference type="AlphaFoldDB" id="A0AAW8R5B9"/>
<evidence type="ECO:0000313" key="3">
    <source>
        <dbReference type="Proteomes" id="UP001249020"/>
    </source>
</evidence>
<feature type="domain" description="STAS" evidence="1">
    <location>
        <begin position="1"/>
        <end position="93"/>
    </location>
</feature>
<keyword evidence="3" id="KW-1185">Reference proteome</keyword>
<evidence type="ECO:0000259" key="1">
    <source>
        <dbReference type="PROSITE" id="PS50801"/>
    </source>
</evidence>
<dbReference type="PANTHER" id="PTHR33495">
    <property type="entry name" value="ANTI-SIGMA FACTOR ANTAGONIST TM_1081-RELATED-RELATED"/>
    <property type="match status" value="1"/>
</dbReference>
<accession>A0AAW8R5B9</accession>
<dbReference type="InterPro" id="IPR036513">
    <property type="entry name" value="STAS_dom_sf"/>
</dbReference>
<dbReference type="CDD" id="cd07043">
    <property type="entry name" value="STAS_anti-anti-sigma_factors"/>
    <property type="match status" value="1"/>
</dbReference>
<dbReference type="Gene3D" id="3.30.750.24">
    <property type="entry name" value="STAS domain"/>
    <property type="match status" value="1"/>
</dbReference>
<organism evidence="2 3">
    <name type="scientific">Brumicola blandensis</name>
    <dbReference type="NCBI Taxonomy" id="3075611"/>
    <lineage>
        <taxon>Bacteria</taxon>
        <taxon>Pseudomonadati</taxon>
        <taxon>Pseudomonadota</taxon>
        <taxon>Gammaproteobacteria</taxon>
        <taxon>Alteromonadales</taxon>
        <taxon>Alteromonadaceae</taxon>
        <taxon>Brumicola</taxon>
    </lineage>
</organism>
<gene>
    <name evidence="2" type="ORF">RM544_13775</name>
</gene>
<proteinExistence type="predicted"/>
<name>A0AAW8R5B9_9ALTE</name>
<dbReference type="EMBL" id="JAVRIE010000006">
    <property type="protein sequence ID" value="MDT0583612.1"/>
    <property type="molecule type" value="Genomic_DNA"/>
</dbReference>
<dbReference type="Proteomes" id="UP001249020">
    <property type="component" value="Unassembled WGS sequence"/>
</dbReference>
<dbReference type="RefSeq" id="WP_311362387.1">
    <property type="nucleotide sequence ID" value="NZ_JAVRIE010000006.1"/>
</dbReference>
<sequence>MSEKALQIPERFDFGYHKEFTEQYQQILEDKSVTRIALDFSRVGYLDSSALGMMVLFQKKAKSQNISVRIRGAKDNAKEILQIANFDRLFEIS</sequence>
<dbReference type="PANTHER" id="PTHR33495:SF15">
    <property type="entry name" value="STAS DOMAIN-CONTAINING PROTEIN"/>
    <property type="match status" value="1"/>
</dbReference>
<dbReference type="InterPro" id="IPR002645">
    <property type="entry name" value="STAS_dom"/>
</dbReference>
<reference evidence="2 3" key="1">
    <citation type="submission" date="2023-09" db="EMBL/GenBank/DDBJ databases">
        <authorList>
            <person name="Rey-Velasco X."/>
        </authorList>
    </citation>
    <scope>NUCLEOTIDE SEQUENCE [LARGE SCALE GENOMIC DNA]</scope>
    <source>
        <strain evidence="2 3">W409</strain>
    </source>
</reference>
<dbReference type="PROSITE" id="PS50801">
    <property type="entry name" value="STAS"/>
    <property type="match status" value="1"/>
</dbReference>
<comment type="caution">
    <text evidence="2">The sequence shown here is derived from an EMBL/GenBank/DDBJ whole genome shotgun (WGS) entry which is preliminary data.</text>
</comment>